<reference evidence="1" key="1">
    <citation type="submission" date="2021-03" db="EMBL/GenBank/DDBJ databases">
        <authorList>
            <person name="Bekaert M."/>
        </authorList>
    </citation>
    <scope>NUCLEOTIDE SEQUENCE</scope>
</reference>
<evidence type="ECO:0000313" key="1">
    <source>
        <dbReference type="EMBL" id="CAG2227566.1"/>
    </source>
</evidence>
<organism evidence="1 2">
    <name type="scientific">Mytilus edulis</name>
    <name type="common">Blue mussel</name>
    <dbReference type="NCBI Taxonomy" id="6550"/>
    <lineage>
        <taxon>Eukaryota</taxon>
        <taxon>Metazoa</taxon>
        <taxon>Spiralia</taxon>
        <taxon>Lophotrochozoa</taxon>
        <taxon>Mollusca</taxon>
        <taxon>Bivalvia</taxon>
        <taxon>Autobranchia</taxon>
        <taxon>Pteriomorphia</taxon>
        <taxon>Mytilida</taxon>
        <taxon>Mytiloidea</taxon>
        <taxon>Mytilidae</taxon>
        <taxon>Mytilinae</taxon>
        <taxon>Mytilus</taxon>
    </lineage>
</organism>
<keyword evidence="2" id="KW-1185">Reference proteome</keyword>
<sequence>MFPWMNPNSGRKQNPSAYDVTQLCPCYQQTISCLEQEIAKLRSAPQPLDEGPSLRKEIADLRRDREDFKGRLSAPINYESTVSNVVSYSPTMTRTHVASYSPAMTSTKVASYNPGMTRSQTISYTPAVSRAQASSYSIPAVTRTYVGTGGHKNSYHQASYRPGYCRRYHNKYRCKLFLYLLQDIVEVFFILLHK</sequence>
<dbReference type="OrthoDB" id="10504414at2759"/>
<dbReference type="AlphaFoldDB" id="A0A8S3T0Z7"/>
<gene>
    <name evidence="1" type="ORF">MEDL_40588</name>
</gene>
<comment type="caution">
    <text evidence="1">The sequence shown here is derived from an EMBL/GenBank/DDBJ whole genome shotgun (WGS) entry which is preliminary data.</text>
</comment>
<accession>A0A8S3T0Z7</accession>
<dbReference type="Proteomes" id="UP000683360">
    <property type="component" value="Unassembled WGS sequence"/>
</dbReference>
<name>A0A8S3T0Z7_MYTED</name>
<dbReference type="EMBL" id="CAJPWZ010001967">
    <property type="protein sequence ID" value="CAG2227566.1"/>
    <property type="molecule type" value="Genomic_DNA"/>
</dbReference>
<proteinExistence type="predicted"/>
<protein>
    <submittedName>
        <fullName evidence="1">Uncharacterized protein</fullName>
    </submittedName>
</protein>
<evidence type="ECO:0000313" key="2">
    <source>
        <dbReference type="Proteomes" id="UP000683360"/>
    </source>
</evidence>